<proteinExistence type="predicted"/>
<comment type="caution">
    <text evidence="3">The sequence shown here is derived from an EMBL/GenBank/DDBJ whole genome shotgun (WGS) entry which is preliminary data.</text>
</comment>
<evidence type="ECO:0000313" key="3">
    <source>
        <dbReference type="EMBL" id="CAL7937377.1"/>
    </source>
</evidence>
<name>A0ABP1N8S1_XYLVO</name>
<evidence type="ECO:0000313" key="4">
    <source>
        <dbReference type="Proteomes" id="UP001642520"/>
    </source>
</evidence>
<evidence type="ECO:0000259" key="2">
    <source>
        <dbReference type="Pfam" id="PF13843"/>
    </source>
</evidence>
<feature type="region of interest" description="Disordered" evidence="1">
    <location>
        <begin position="944"/>
        <end position="970"/>
    </location>
</feature>
<dbReference type="EMBL" id="CAXAJV020001288">
    <property type="protein sequence ID" value="CAL7937377.1"/>
    <property type="molecule type" value="Genomic_DNA"/>
</dbReference>
<dbReference type="Proteomes" id="UP001642520">
    <property type="component" value="Unassembled WGS sequence"/>
</dbReference>
<evidence type="ECO:0000256" key="1">
    <source>
        <dbReference type="SAM" id="MobiDB-lite"/>
    </source>
</evidence>
<dbReference type="Pfam" id="PF13843">
    <property type="entry name" value="DDE_Tnp_1_7"/>
    <property type="match status" value="1"/>
</dbReference>
<feature type="domain" description="PiggyBac transposable element-derived protein" evidence="2">
    <location>
        <begin position="564"/>
        <end position="908"/>
    </location>
</feature>
<feature type="region of interest" description="Disordered" evidence="1">
    <location>
        <begin position="18"/>
        <end position="77"/>
    </location>
</feature>
<dbReference type="PANTHER" id="PTHR46599:SF3">
    <property type="entry name" value="PIGGYBAC TRANSPOSABLE ELEMENT-DERIVED PROTEIN 4"/>
    <property type="match status" value="1"/>
</dbReference>
<keyword evidence="4" id="KW-1185">Reference proteome</keyword>
<feature type="compositionally biased region" description="Basic and acidic residues" evidence="1">
    <location>
        <begin position="42"/>
        <end position="72"/>
    </location>
</feature>
<feature type="compositionally biased region" description="Polar residues" evidence="1">
    <location>
        <begin position="255"/>
        <end position="284"/>
    </location>
</feature>
<sequence>MELKDKIAKLESIIESLRANNNTRQVSQERPERTQQMDLGEDSTRVTDRDDGFVEELRKRNQQRRESKDGHRNNMKQVEIKLNPQKTGKPPPINILYQDPKDTIQLLHKFNIDKNFHIKRISKIKHALQLNSLNDFRVAKEKLTEANTPFYSYTPKILKNQNFILKGLPESFDEQEIMSELQDLSNSNLQFMKISRFATPKKRRPYLTDKTRKFKETVTPNPHTTWTKAENNVPAEEENAWTMAIGKRKLDRTEPNPNGENLPTPGTSKVTKSPQAPNQSTASSKKPRISTMISQPQEKYQISRIPPIVIYKILDKATIDLLSSSFKDFYFKKINNAKHILHVNSPENYRLACKTLKDNKIQYFTYTPKNEKPRTILLKNLEADRTTAADGTVNNTAYHRWNHEAADQTLAAGGPVSNTIILGTKSSRANSSNRRSKETTKHSSGHHPTDSSISCKSIIERKDHEHLKTSFHDLSDVDCDERELDIDNNDSDIDDNDSDSSIRPMRRTRVFPLPISDDESENDYEEEIIHQWTEVDIPPTIEPFLDRTGLNILPQNGVEGSLDVFLDDNFYEMMVTETNRYHHQNVEKYVKKKKTIKWTDLTIDEFKKFLGLLILMGQIPKSTIDEYWTTDQLSETPIFPKTMSRDRFKEIWRWWHFVNNDEMDESSDRLFKIRPVYDSLVKKFNTVYTPRREISLDESIITWRGRLGFKVYNASKIIKYGILVRVVAESKSGYICNMKMYCGEGRKLAETILDILTPYKDKYYHVFMDNYYNSVDINETLLKHKIRSCGTIRVNRGLPHELKNNKLQRGQLIFRGKGDVLLQIWQSKREVRMISNIHSSELLESSNTDCHTNTKIMKPKCVIKYNNYMKGVDRADQYLSYYSILRKTRKWTKRAVMYLLNCAFFNSYLVYNMHNNSSLLYKKYLLELSRCLIANKQTEDLELMDIEEPQPGTSNSPPRTPRYKIDPPGRLSLDIKKHKLIG</sequence>
<protein>
    <recommendedName>
        <fullName evidence="2">PiggyBac transposable element-derived protein domain-containing protein</fullName>
    </recommendedName>
</protein>
<feature type="region of interest" description="Disordered" evidence="1">
    <location>
        <begin position="248"/>
        <end position="295"/>
    </location>
</feature>
<dbReference type="PANTHER" id="PTHR46599">
    <property type="entry name" value="PIGGYBAC TRANSPOSABLE ELEMENT-DERIVED PROTEIN 4"/>
    <property type="match status" value="1"/>
</dbReference>
<accession>A0ABP1N8S1</accession>
<dbReference type="InterPro" id="IPR029526">
    <property type="entry name" value="PGBD"/>
</dbReference>
<feature type="region of interest" description="Disordered" evidence="1">
    <location>
        <begin position="423"/>
        <end position="455"/>
    </location>
</feature>
<gene>
    <name evidence="3" type="ORF">XYLVIOL_LOCUS2661</name>
</gene>
<organism evidence="3 4">
    <name type="scientific">Xylocopa violacea</name>
    <name type="common">Violet carpenter bee</name>
    <name type="synonym">Apis violacea</name>
    <dbReference type="NCBI Taxonomy" id="135666"/>
    <lineage>
        <taxon>Eukaryota</taxon>
        <taxon>Metazoa</taxon>
        <taxon>Ecdysozoa</taxon>
        <taxon>Arthropoda</taxon>
        <taxon>Hexapoda</taxon>
        <taxon>Insecta</taxon>
        <taxon>Pterygota</taxon>
        <taxon>Neoptera</taxon>
        <taxon>Endopterygota</taxon>
        <taxon>Hymenoptera</taxon>
        <taxon>Apocrita</taxon>
        <taxon>Aculeata</taxon>
        <taxon>Apoidea</taxon>
        <taxon>Anthophila</taxon>
        <taxon>Apidae</taxon>
        <taxon>Xylocopa</taxon>
        <taxon>Xylocopa</taxon>
    </lineage>
</organism>
<reference evidence="3 4" key="1">
    <citation type="submission" date="2024-08" db="EMBL/GenBank/DDBJ databases">
        <authorList>
            <person name="Will J Nash"/>
            <person name="Angela Man"/>
            <person name="Seanna McTaggart"/>
            <person name="Kendall Baker"/>
            <person name="Tom Barker"/>
            <person name="Leah Catchpole"/>
            <person name="Alex Durrant"/>
            <person name="Karim Gharbi"/>
            <person name="Naomi Irish"/>
            <person name="Gemy Kaithakottil"/>
            <person name="Debby Ku"/>
            <person name="Aaliyah Providence"/>
            <person name="Felix Shaw"/>
            <person name="David Swarbreck"/>
            <person name="Chris Watkins"/>
            <person name="Ann M. McCartney"/>
            <person name="Giulio Formenti"/>
            <person name="Alice Mouton"/>
            <person name="Noel Vella"/>
            <person name="Bjorn M von Reumont"/>
            <person name="Adriana Vella"/>
            <person name="Wilfried Haerty"/>
        </authorList>
    </citation>
    <scope>NUCLEOTIDE SEQUENCE [LARGE SCALE GENOMIC DNA]</scope>
</reference>